<accession>A0A0F7FGH6</accession>
<evidence type="ECO:0000313" key="5">
    <source>
        <dbReference type="Proteomes" id="UP000067434"/>
    </source>
</evidence>
<dbReference type="RefSeq" id="WP_052883681.1">
    <property type="nucleotide sequence ID" value="NZ_CP009961.1"/>
</dbReference>
<dbReference type="PANTHER" id="PTHR43673:SF10">
    <property type="entry name" value="NADH DEHYDROGENASE_NAD(P)H NITROREDUCTASE XCC3605-RELATED"/>
    <property type="match status" value="1"/>
</dbReference>
<comment type="similarity">
    <text evidence="1">Belongs to the nitroreductase family.</text>
</comment>
<evidence type="ECO:0000313" key="4">
    <source>
        <dbReference type="EMBL" id="AKG38305.1"/>
    </source>
</evidence>
<dbReference type="Proteomes" id="UP000067434">
    <property type="component" value="Chromosome"/>
</dbReference>
<gene>
    <name evidence="4" type="ORF">MA03_02055</name>
</gene>
<dbReference type="KEGG" id="thf:MA03_02055"/>
<evidence type="ECO:0000259" key="3">
    <source>
        <dbReference type="Pfam" id="PF00881"/>
    </source>
</evidence>
<keyword evidence="5" id="KW-1185">Reference proteome</keyword>
<feature type="domain" description="Nitroreductase" evidence="3">
    <location>
        <begin position="8"/>
        <end position="62"/>
    </location>
</feature>
<dbReference type="CDD" id="cd02062">
    <property type="entry name" value="Nitro_FMN_reductase"/>
    <property type="match status" value="1"/>
</dbReference>
<protein>
    <submittedName>
        <fullName evidence="4">Nitroreductase</fullName>
    </submittedName>
</protein>
<evidence type="ECO:0000256" key="1">
    <source>
        <dbReference type="ARBA" id="ARBA00007118"/>
    </source>
</evidence>
<dbReference type="GO" id="GO:0016491">
    <property type="term" value="F:oxidoreductase activity"/>
    <property type="evidence" value="ECO:0007669"/>
    <property type="project" value="UniProtKB-KW"/>
</dbReference>
<dbReference type="PANTHER" id="PTHR43673">
    <property type="entry name" value="NAD(P)H NITROREDUCTASE YDGI-RELATED"/>
    <property type="match status" value="1"/>
</dbReference>
<dbReference type="HOGENOM" id="CLU_070764_7_3_2"/>
<dbReference type="InterPro" id="IPR000415">
    <property type="entry name" value="Nitroreductase-like"/>
</dbReference>
<dbReference type="InterPro" id="IPR029479">
    <property type="entry name" value="Nitroreductase"/>
</dbReference>
<dbReference type="STRING" id="1550241.MA03_02055"/>
<organism evidence="4 5">
    <name type="scientific">Infirmifilum uzonense</name>
    <dbReference type="NCBI Taxonomy" id="1550241"/>
    <lineage>
        <taxon>Archaea</taxon>
        <taxon>Thermoproteota</taxon>
        <taxon>Thermoprotei</taxon>
        <taxon>Thermofilales</taxon>
        <taxon>Thermofilaceae</taxon>
        <taxon>Infirmifilum</taxon>
    </lineage>
</organism>
<dbReference type="PATRIC" id="fig|1550241.5.peg.419"/>
<dbReference type="Gene3D" id="3.40.109.10">
    <property type="entry name" value="NADH Oxidase"/>
    <property type="match status" value="1"/>
</dbReference>
<dbReference type="SUPFAM" id="SSF55469">
    <property type="entry name" value="FMN-dependent nitroreductase-like"/>
    <property type="match status" value="1"/>
</dbReference>
<dbReference type="AlphaFoldDB" id="A0A0F7FGH6"/>
<keyword evidence="2" id="KW-0560">Oxidoreductase</keyword>
<dbReference type="EMBL" id="CP009961">
    <property type="protein sequence ID" value="AKG38305.1"/>
    <property type="molecule type" value="Genomic_DNA"/>
</dbReference>
<dbReference type="Pfam" id="PF00881">
    <property type="entry name" value="Nitroreductase"/>
    <property type="match status" value="2"/>
</dbReference>
<feature type="domain" description="Nitroreductase" evidence="3">
    <location>
        <begin position="69"/>
        <end position="142"/>
    </location>
</feature>
<evidence type="ECO:0000256" key="2">
    <source>
        <dbReference type="ARBA" id="ARBA00023002"/>
    </source>
</evidence>
<dbReference type="OrthoDB" id="287850at2157"/>
<name>A0A0F7FGH6_9CREN</name>
<proteinExistence type="inferred from homology"/>
<reference evidence="4 5" key="1">
    <citation type="journal article" date="2015" name="Stand. Genomic Sci.">
        <title>Complete genome sequence of and proposal of Thermofilum uzonense sp. nov. a novel hyperthermophilic crenarchaeon and emended description of the genus Thermofilum.</title>
        <authorList>
            <person name="Toshchakov S.V."/>
            <person name="Korzhenkov A.A."/>
            <person name="Samarov N.I."/>
            <person name="Mazunin I.O."/>
            <person name="Mozhey O.I."/>
            <person name="Shmyr I.S."/>
            <person name="Derbikova K.S."/>
            <person name="Taranov E.A."/>
            <person name="Dominova I.N."/>
            <person name="Bonch-Osmolovskaya E.A."/>
            <person name="Patrushev M.V."/>
            <person name="Podosokorskaya O.A."/>
            <person name="Kublanov I.V."/>
        </authorList>
    </citation>
    <scope>NUCLEOTIDE SEQUENCE [LARGE SCALE GENOMIC DNA]</scope>
    <source>
        <strain evidence="4 5">1807-2</strain>
    </source>
</reference>
<sequence length="163" mass="18739">MSCADFLTSRRSIRKFMQEQVPDDLLWKAFEIARFAPSAHNRQPWRFYLVRDRSKITRLAELHRWSKPILNAPVVVVVFSDASISPVSHIVDGSIVATYLWLALHCVGLATVWIYTLENVEEIREILDVPDNLYPIAIFPVGFPAESPPKRPRKDLKDLVVEV</sequence>
<dbReference type="GeneID" id="25400976"/>